<keyword evidence="5" id="KW-0418">Kinase</keyword>
<evidence type="ECO:0000313" key="15">
    <source>
        <dbReference type="Proteomes" id="UP001295423"/>
    </source>
</evidence>
<name>A0AAD2FW62_9STRA</name>
<dbReference type="Pfam" id="PF03924">
    <property type="entry name" value="CHASE"/>
    <property type="match status" value="1"/>
</dbReference>
<evidence type="ECO:0000256" key="10">
    <source>
        <dbReference type="SAM" id="Phobius"/>
    </source>
</evidence>
<evidence type="ECO:0000259" key="12">
    <source>
        <dbReference type="PROSITE" id="PS50110"/>
    </source>
</evidence>
<dbReference type="Pfam" id="PF02518">
    <property type="entry name" value="HATPase_c"/>
    <property type="match status" value="1"/>
</dbReference>
<dbReference type="InterPro" id="IPR050956">
    <property type="entry name" value="2C_system_His_kinase"/>
</dbReference>
<evidence type="ECO:0008006" key="16">
    <source>
        <dbReference type="Google" id="ProtNLM"/>
    </source>
</evidence>
<dbReference type="SMART" id="SM01079">
    <property type="entry name" value="CHASE"/>
    <property type="match status" value="1"/>
</dbReference>
<feature type="modified residue" description="4-aspartylphosphate" evidence="8">
    <location>
        <position position="778"/>
    </location>
</feature>
<evidence type="ECO:0000313" key="14">
    <source>
        <dbReference type="EMBL" id="CAJ1954748.1"/>
    </source>
</evidence>
<dbReference type="SMART" id="SM00448">
    <property type="entry name" value="REC"/>
    <property type="match status" value="1"/>
</dbReference>
<feature type="domain" description="Histidine kinase" evidence="11">
    <location>
        <begin position="459"/>
        <end position="681"/>
    </location>
</feature>
<dbReference type="GO" id="GO:0012505">
    <property type="term" value="C:endomembrane system"/>
    <property type="evidence" value="ECO:0007669"/>
    <property type="project" value="UniProtKB-SubCell"/>
</dbReference>
<keyword evidence="7 10" id="KW-0472">Membrane</keyword>
<dbReference type="PROSITE" id="PS50110">
    <property type="entry name" value="RESPONSE_REGULATORY"/>
    <property type="match status" value="1"/>
</dbReference>
<dbReference type="Gene3D" id="3.30.450.350">
    <property type="entry name" value="CHASE domain"/>
    <property type="match status" value="1"/>
</dbReference>
<organism evidence="14 15">
    <name type="scientific">Cylindrotheca closterium</name>
    <dbReference type="NCBI Taxonomy" id="2856"/>
    <lineage>
        <taxon>Eukaryota</taxon>
        <taxon>Sar</taxon>
        <taxon>Stramenopiles</taxon>
        <taxon>Ochrophyta</taxon>
        <taxon>Bacillariophyta</taxon>
        <taxon>Bacillariophyceae</taxon>
        <taxon>Bacillariophycidae</taxon>
        <taxon>Bacillariales</taxon>
        <taxon>Bacillariaceae</taxon>
        <taxon>Cylindrotheca</taxon>
    </lineage>
</organism>
<dbReference type="SUPFAM" id="SSF52172">
    <property type="entry name" value="CheY-like"/>
    <property type="match status" value="1"/>
</dbReference>
<dbReference type="InterPro" id="IPR006189">
    <property type="entry name" value="CHASE_dom"/>
</dbReference>
<dbReference type="SUPFAM" id="SSF55874">
    <property type="entry name" value="ATPase domain of HSP90 chaperone/DNA topoisomerase II/histidine kinase"/>
    <property type="match status" value="1"/>
</dbReference>
<dbReference type="InterPro" id="IPR001789">
    <property type="entry name" value="Sig_transdc_resp-reg_receiver"/>
</dbReference>
<dbReference type="Pfam" id="PF00512">
    <property type="entry name" value="HisKA"/>
    <property type="match status" value="1"/>
</dbReference>
<feature type="domain" description="Response regulatory" evidence="12">
    <location>
        <begin position="727"/>
        <end position="844"/>
    </location>
</feature>
<dbReference type="PROSITE" id="PS50839">
    <property type="entry name" value="CHASE"/>
    <property type="match status" value="1"/>
</dbReference>
<dbReference type="Gene3D" id="3.40.50.2300">
    <property type="match status" value="1"/>
</dbReference>
<evidence type="ECO:0000256" key="8">
    <source>
        <dbReference type="PROSITE-ProRule" id="PRU00169"/>
    </source>
</evidence>
<dbReference type="InterPro" id="IPR003661">
    <property type="entry name" value="HisK_dim/P_dom"/>
</dbReference>
<dbReference type="InterPro" id="IPR005467">
    <property type="entry name" value="His_kinase_dom"/>
</dbReference>
<evidence type="ECO:0000256" key="1">
    <source>
        <dbReference type="ARBA" id="ARBA00004127"/>
    </source>
</evidence>
<dbReference type="Pfam" id="PF00072">
    <property type="entry name" value="Response_reg"/>
    <property type="match status" value="1"/>
</dbReference>
<dbReference type="EMBL" id="CAKOGP040001869">
    <property type="protein sequence ID" value="CAJ1954748.1"/>
    <property type="molecule type" value="Genomic_DNA"/>
</dbReference>
<dbReference type="SMART" id="SM00388">
    <property type="entry name" value="HisKA"/>
    <property type="match status" value="1"/>
</dbReference>
<feature type="domain" description="CHASE" evidence="13">
    <location>
        <begin position="214"/>
        <end position="280"/>
    </location>
</feature>
<dbReference type="PANTHER" id="PTHR43719">
    <property type="entry name" value="TWO-COMPONENT HISTIDINE KINASE"/>
    <property type="match status" value="1"/>
</dbReference>
<dbReference type="InterPro" id="IPR036097">
    <property type="entry name" value="HisK_dim/P_sf"/>
</dbReference>
<dbReference type="CDD" id="cd00082">
    <property type="entry name" value="HisKA"/>
    <property type="match status" value="1"/>
</dbReference>
<feature type="transmembrane region" description="Helical" evidence="10">
    <location>
        <begin position="70"/>
        <end position="94"/>
    </location>
</feature>
<evidence type="ECO:0000256" key="2">
    <source>
        <dbReference type="ARBA" id="ARBA00022553"/>
    </source>
</evidence>
<dbReference type="PROSITE" id="PS50109">
    <property type="entry name" value="HIS_KIN"/>
    <property type="match status" value="1"/>
</dbReference>
<evidence type="ECO:0000259" key="13">
    <source>
        <dbReference type="PROSITE" id="PS50839"/>
    </source>
</evidence>
<evidence type="ECO:0000256" key="9">
    <source>
        <dbReference type="SAM" id="MobiDB-lite"/>
    </source>
</evidence>
<dbReference type="CDD" id="cd17546">
    <property type="entry name" value="REC_hyHK_CKI1_RcsC-like"/>
    <property type="match status" value="1"/>
</dbReference>
<dbReference type="Proteomes" id="UP001295423">
    <property type="component" value="Unassembled WGS sequence"/>
</dbReference>
<dbReference type="Gene3D" id="1.10.287.130">
    <property type="match status" value="1"/>
</dbReference>
<feature type="compositionally biased region" description="Basic and acidic residues" evidence="9">
    <location>
        <begin position="1"/>
        <end position="15"/>
    </location>
</feature>
<evidence type="ECO:0000256" key="7">
    <source>
        <dbReference type="ARBA" id="ARBA00023136"/>
    </source>
</evidence>
<evidence type="ECO:0000256" key="4">
    <source>
        <dbReference type="ARBA" id="ARBA00022692"/>
    </source>
</evidence>
<comment type="caution">
    <text evidence="14">The sequence shown here is derived from an EMBL/GenBank/DDBJ whole genome shotgun (WGS) entry which is preliminary data.</text>
</comment>
<evidence type="ECO:0000256" key="3">
    <source>
        <dbReference type="ARBA" id="ARBA00022679"/>
    </source>
</evidence>
<comment type="subcellular location">
    <subcellularLocation>
        <location evidence="1">Endomembrane system</location>
        <topology evidence="1">Multi-pass membrane protein</topology>
    </subcellularLocation>
</comment>
<proteinExistence type="predicted"/>
<dbReference type="InterPro" id="IPR011006">
    <property type="entry name" value="CheY-like_superfamily"/>
</dbReference>
<keyword evidence="15" id="KW-1185">Reference proteome</keyword>
<evidence type="ECO:0000259" key="11">
    <source>
        <dbReference type="PROSITE" id="PS50109"/>
    </source>
</evidence>
<dbReference type="InterPro" id="IPR003594">
    <property type="entry name" value="HATPase_dom"/>
</dbReference>
<dbReference type="SUPFAM" id="SSF47384">
    <property type="entry name" value="Homodimeric domain of signal transducing histidine kinase"/>
    <property type="match status" value="1"/>
</dbReference>
<accession>A0AAD2FW62</accession>
<gene>
    <name evidence="14" type="ORF">CYCCA115_LOCUS15340</name>
</gene>
<dbReference type="InterPro" id="IPR042240">
    <property type="entry name" value="CHASE_sf"/>
</dbReference>
<dbReference type="PANTHER" id="PTHR43719:SF28">
    <property type="entry name" value="PEROXIDE STRESS-ACTIVATED HISTIDINE KINASE MAK1-RELATED"/>
    <property type="match status" value="1"/>
</dbReference>
<keyword evidence="3" id="KW-0808">Transferase</keyword>
<evidence type="ECO:0000256" key="5">
    <source>
        <dbReference type="ARBA" id="ARBA00022777"/>
    </source>
</evidence>
<feature type="region of interest" description="Disordered" evidence="9">
    <location>
        <begin position="1"/>
        <end position="27"/>
    </location>
</feature>
<dbReference type="Gene3D" id="3.30.565.10">
    <property type="entry name" value="Histidine kinase-like ATPase, C-terminal domain"/>
    <property type="match status" value="1"/>
</dbReference>
<keyword evidence="4 10" id="KW-0812">Transmembrane</keyword>
<protein>
    <recommendedName>
        <fullName evidence="16">Histidine kinase</fullName>
    </recommendedName>
</protein>
<reference evidence="14" key="1">
    <citation type="submission" date="2023-08" db="EMBL/GenBank/DDBJ databases">
        <authorList>
            <person name="Audoor S."/>
            <person name="Bilcke G."/>
        </authorList>
    </citation>
    <scope>NUCLEOTIDE SEQUENCE</scope>
</reference>
<dbReference type="PRINTS" id="PR00344">
    <property type="entry name" value="BCTRLSENSOR"/>
</dbReference>
<evidence type="ECO:0000256" key="6">
    <source>
        <dbReference type="ARBA" id="ARBA00022989"/>
    </source>
</evidence>
<feature type="transmembrane region" description="Helical" evidence="10">
    <location>
        <begin position="395"/>
        <end position="419"/>
    </location>
</feature>
<keyword evidence="2 8" id="KW-0597">Phosphoprotein</keyword>
<dbReference type="GO" id="GO:0000155">
    <property type="term" value="F:phosphorelay sensor kinase activity"/>
    <property type="evidence" value="ECO:0007669"/>
    <property type="project" value="InterPro"/>
</dbReference>
<dbReference type="InterPro" id="IPR004358">
    <property type="entry name" value="Sig_transdc_His_kin-like_C"/>
</dbReference>
<dbReference type="InterPro" id="IPR036890">
    <property type="entry name" value="HATPase_C_sf"/>
</dbReference>
<keyword evidence="6 10" id="KW-1133">Transmembrane helix</keyword>
<dbReference type="SMART" id="SM00387">
    <property type="entry name" value="HATPase_c"/>
    <property type="match status" value="1"/>
</dbReference>
<sequence>MDTRDPCKQVVKFDMESDSQDQRTQPTEVNIVEFDVENGHKDLDLNKKYDDDESSSMSSNALNTNIWNRAAIISAGIAIFGILAGTLFLSYGIAASNTSQERSFRLVADETANEFELAAEDYVTAAKWLHQACAYHPINRTDFRDIYEHASFDLTFQTAAWVPRVYNDERAALEDSSLEYYGENYPDVNYRGIVGYEPDENSISGTSVQNRTEQPFYYPVHFIEPVETNTEVIDLDLYSIVRVAVDQALETFLPSATAPFVSSRDPITEITENSILLLHPGIPLSSHPDRKPEDLAALRIQVKDWLQHASRNIPESIAVYIYDITSSETEPIFVIAAEVHKNGTGDLDTNIILLKELTLEELDADNLLYQDSIIRTGSREWKVRAVALDGTFEPVILTVLVASIFILVASVFMALWVFAGMRRNLNMNRLKRDNDAEKAALVLKSAREATKMEQELNDYIAHEVRNPLSAALSALTFVKSEIGEKTSVKTKEITDDIQIVDSSLRFINDLLRSMLDFHRAKSKNMKLQIEPFDLEQDLLLPVRAMIYTRDSDVKIETNCPPGVVLKTDPIRMKQVVLNLCRNAVKFVHKGYVRIGATVENGLVVITVEDSGPGIPVDKRQHLFSKFQESLDALNQGTGIGLCLCRNMVDLLGGDIYLDESFESGIEGCPGARFVINTKLAPMTREEIEQYVNSKDDQVSTSLKFILDDELMASQDIDKDQELPEELSVLFVDDDLVLRKLFSRSVRKVSKTWNIKDASSGEAALELVAEQNFDLIFVDQYMASVEKQLLGTETARALRAKGIKSIICGLSANDVEAGFFSAGADFFMFKPFPCRPEELKQELLRILYTRRKESLAEMSTTSQLEC</sequence>
<dbReference type="AlphaFoldDB" id="A0AAD2FW62"/>